<reference evidence="1 2" key="1">
    <citation type="submission" date="2024-03" db="EMBL/GenBank/DDBJ databases">
        <title>A high-quality draft genome sequence of Diaporthe vaccinii, a causative agent of upright dieback and viscid rot disease in cranberry plants.</title>
        <authorList>
            <person name="Sarrasin M."/>
            <person name="Lang B.F."/>
            <person name="Burger G."/>
        </authorList>
    </citation>
    <scope>NUCLEOTIDE SEQUENCE [LARGE SCALE GENOMIC DNA]</scope>
    <source>
        <strain evidence="1 2">IS7</strain>
    </source>
</reference>
<evidence type="ECO:0000313" key="2">
    <source>
        <dbReference type="Proteomes" id="UP001600888"/>
    </source>
</evidence>
<evidence type="ECO:0000313" key="1">
    <source>
        <dbReference type="EMBL" id="KAL2289766.1"/>
    </source>
</evidence>
<proteinExistence type="predicted"/>
<protein>
    <submittedName>
        <fullName evidence="1">Uncharacterized protein</fullName>
    </submittedName>
</protein>
<sequence length="107" mass="11631">MGLTLSTALFYYTEKGGHFGGSQFRQEKPLSGPVAAGCGLCVVRHQSDRESRIPWSTRYPKQQRRHPPAMVAAPTVKALQSQELGLGTANSDHLIVVLGRTRGTIQA</sequence>
<dbReference type="EMBL" id="JBAWTH010000011">
    <property type="protein sequence ID" value="KAL2289766.1"/>
    <property type="molecule type" value="Genomic_DNA"/>
</dbReference>
<name>A0ABR4F5G7_9PEZI</name>
<gene>
    <name evidence="1" type="ORF">FJTKL_01087</name>
</gene>
<organism evidence="1 2">
    <name type="scientific">Diaporthe vaccinii</name>
    <dbReference type="NCBI Taxonomy" id="105482"/>
    <lineage>
        <taxon>Eukaryota</taxon>
        <taxon>Fungi</taxon>
        <taxon>Dikarya</taxon>
        <taxon>Ascomycota</taxon>
        <taxon>Pezizomycotina</taxon>
        <taxon>Sordariomycetes</taxon>
        <taxon>Sordariomycetidae</taxon>
        <taxon>Diaporthales</taxon>
        <taxon>Diaporthaceae</taxon>
        <taxon>Diaporthe</taxon>
        <taxon>Diaporthe eres species complex</taxon>
    </lineage>
</organism>
<dbReference type="Proteomes" id="UP001600888">
    <property type="component" value="Unassembled WGS sequence"/>
</dbReference>
<comment type="caution">
    <text evidence="1">The sequence shown here is derived from an EMBL/GenBank/DDBJ whole genome shotgun (WGS) entry which is preliminary data.</text>
</comment>
<keyword evidence="2" id="KW-1185">Reference proteome</keyword>
<accession>A0ABR4F5G7</accession>